<sequence>TNNSPIVGLVNGVNLEILSTTQRGSRVKNTSGSGEALLRGQPKTIMQMPQKETLEILAPTSQIQNLSGIATSIVQQQSISQVVNMDHDSCEFEKCEITKSLDFSEKFQASEECNSEVSYEEITQGSGVGGCSILDDGASI</sequence>
<reference evidence="1 2" key="1">
    <citation type="journal article" date="2018" name="Front. Plant Sci.">
        <title>Red Clover (Trifolium pratense) and Zigzag Clover (T. medium) - A Picture of Genomic Similarities and Differences.</title>
        <authorList>
            <person name="Dluhosova J."/>
            <person name="Istvanek J."/>
            <person name="Nedelnik J."/>
            <person name="Repkova J."/>
        </authorList>
    </citation>
    <scope>NUCLEOTIDE SEQUENCE [LARGE SCALE GENOMIC DNA]</scope>
    <source>
        <strain evidence="2">cv. 10/8</strain>
        <tissue evidence="1">Leaf</tissue>
    </source>
</reference>
<keyword evidence="2" id="KW-1185">Reference proteome</keyword>
<proteinExistence type="predicted"/>
<evidence type="ECO:0000313" key="1">
    <source>
        <dbReference type="EMBL" id="MCH91124.1"/>
    </source>
</evidence>
<feature type="non-terminal residue" evidence="1">
    <location>
        <position position="1"/>
    </location>
</feature>
<evidence type="ECO:0000313" key="2">
    <source>
        <dbReference type="Proteomes" id="UP000265520"/>
    </source>
</evidence>
<dbReference type="AlphaFoldDB" id="A0A392MXX6"/>
<organism evidence="1 2">
    <name type="scientific">Trifolium medium</name>
    <dbReference type="NCBI Taxonomy" id="97028"/>
    <lineage>
        <taxon>Eukaryota</taxon>
        <taxon>Viridiplantae</taxon>
        <taxon>Streptophyta</taxon>
        <taxon>Embryophyta</taxon>
        <taxon>Tracheophyta</taxon>
        <taxon>Spermatophyta</taxon>
        <taxon>Magnoliopsida</taxon>
        <taxon>eudicotyledons</taxon>
        <taxon>Gunneridae</taxon>
        <taxon>Pentapetalae</taxon>
        <taxon>rosids</taxon>
        <taxon>fabids</taxon>
        <taxon>Fabales</taxon>
        <taxon>Fabaceae</taxon>
        <taxon>Papilionoideae</taxon>
        <taxon>50 kb inversion clade</taxon>
        <taxon>NPAAA clade</taxon>
        <taxon>Hologalegina</taxon>
        <taxon>IRL clade</taxon>
        <taxon>Trifolieae</taxon>
        <taxon>Trifolium</taxon>
    </lineage>
</organism>
<name>A0A392MXX6_9FABA</name>
<dbReference type="PANTHER" id="PTHR47512">
    <property type="entry name" value="EXPRESSED PROTEIN"/>
    <property type="match status" value="1"/>
</dbReference>
<accession>A0A392MXX6</accession>
<gene>
    <name evidence="1" type="ORF">A2U01_0012049</name>
</gene>
<dbReference type="PANTHER" id="PTHR47512:SF2">
    <property type="entry name" value="ISOMERASE FAMILY PROTEIN, PUTATIVE-RELATED"/>
    <property type="match status" value="1"/>
</dbReference>
<protein>
    <submittedName>
        <fullName evidence="1">Uncharacterized protein</fullName>
    </submittedName>
</protein>
<dbReference type="EMBL" id="LXQA010019742">
    <property type="protein sequence ID" value="MCH91124.1"/>
    <property type="molecule type" value="Genomic_DNA"/>
</dbReference>
<dbReference type="Proteomes" id="UP000265520">
    <property type="component" value="Unassembled WGS sequence"/>
</dbReference>
<comment type="caution">
    <text evidence="1">The sequence shown here is derived from an EMBL/GenBank/DDBJ whole genome shotgun (WGS) entry which is preliminary data.</text>
</comment>